<accession>E5AQJ8</accession>
<dbReference type="eggNOG" id="COG3242">
    <property type="taxonomic scope" value="Bacteria"/>
</dbReference>
<feature type="transmembrane region" description="Helical" evidence="1">
    <location>
        <begin position="12"/>
        <end position="32"/>
    </location>
</feature>
<dbReference type="InterPro" id="IPR019201">
    <property type="entry name" value="DUF2065"/>
</dbReference>
<evidence type="ECO:0000313" key="2">
    <source>
        <dbReference type="EMBL" id="CBW74880.1"/>
    </source>
</evidence>
<feature type="transmembrane region" description="Helical" evidence="1">
    <location>
        <begin position="52"/>
        <end position="70"/>
    </location>
</feature>
<dbReference type="EMBL" id="FR687359">
    <property type="protein sequence ID" value="CBW74880.1"/>
    <property type="molecule type" value="Genomic_DNA"/>
</dbReference>
<reference evidence="2 3" key="1">
    <citation type="journal article" date="2011" name="J. Bacteriol.">
        <title>Complete genome sequence of Burkholderia rhizoxinica, an endosymbiont of Rhizopus microsporus.</title>
        <authorList>
            <person name="Lackner G."/>
            <person name="Moebius N."/>
            <person name="Partida-Martinez L."/>
            <person name="Hertweck C."/>
        </authorList>
    </citation>
    <scope>NUCLEOTIDE SEQUENCE [LARGE SCALE GENOMIC DNA]</scope>
    <source>
        <strain evidence="3">DSM 19002 / CIP 109453 / HKI 454</strain>
    </source>
</reference>
<proteinExistence type="predicted"/>
<gene>
    <name evidence="2" type="ordered locus">RBRH_03723</name>
</gene>
<dbReference type="KEGG" id="brh:RBRH_03723"/>
<keyword evidence="1" id="KW-1133">Transmembrane helix</keyword>
<sequence>MPARKKRSRPMAATLLLAIALMLIIEGIFPFVSPARWLDTFRKITQLPPAQVRLGGLMAIGFGLLLLMLAA</sequence>
<keyword evidence="1" id="KW-0812">Transmembrane</keyword>
<dbReference type="AlphaFoldDB" id="E5AQJ8"/>
<evidence type="ECO:0000313" key="3">
    <source>
        <dbReference type="Proteomes" id="UP000007437"/>
    </source>
</evidence>
<dbReference type="HOGENOM" id="CLU_179416_1_2_4"/>
<organism evidence="2 3">
    <name type="scientific">Mycetohabitans rhizoxinica (strain DSM 19002 / CIP 109453 / HKI 454)</name>
    <name type="common">Paraburkholderia rhizoxinica</name>
    <dbReference type="NCBI Taxonomy" id="882378"/>
    <lineage>
        <taxon>Bacteria</taxon>
        <taxon>Pseudomonadati</taxon>
        <taxon>Pseudomonadota</taxon>
        <taxon>Betaproteobacteria</taxon>
        <taxon>Burkholderiales</taxon>
        <taxon>Burkholderiaceae</taxon>
        <taxon>Mycetohabitans</taxon>
    </lineage>
</organism>
<name>E5AQJ8_MYCRK</name>
<evidence type="ECO:0000256" key="1">
    <source>
        <dbReference type="SAM" id="Phobius"/>
    </source>
</evidence>
<dbReference type="STRING" id="882378.RBRH_03723"/>
<keyword evidence="1" id="KW-0472">Membrane</keyword>
<evidence type="ECO:0008006" key="4">
    <source>
        <dbReference type="Google" id="ProtNLM"/>
    </source>
</evidence>
<protein>
    <recommendedName>
        <fullName evidence="4">DUF2065 domain-containing protein</fullName>
    </recommendedName>
</protein>
<dbReference type="Pfam" id="PF09838">
    <property type="entry name" value="DUF2065"/>
    <property type="match status" value="1"/>
</dbReference>
<dbReference type="Proteomes" id="UP000007437">
    <property type="component" value="Chromosome"/>
</dbReference>